<dbReference type="GeneID" id="77676967"/>
<evidence type="ECO:0000256" key="1">
    <source>
        <dbReference type="SAM" id="MobiDB-lite"/>
    </source>
</evidence>
<dbReference type="EMBL" id="AKIJ01000005">
    <property type="protein sequence ID" value="KFG25225.1"/>
    <property type="molecule type" value="Genomic_DNA"/>
</dbReference>
<proteinExistence type="predicted"/>
<feature type="compositionally biased region" description="Polar residues" evidence="1">
    <location>
        <begin position="1"/>
        <end position="10"/>
    </location>
</feature>
<feature type="region of interest" description="Disordered" evidence="1">
    <location>
        <begin position="1"/>
        <end position="25"/>
    </location>
</feature>
<dbReference type="Gene3D" id="1.10.8.60">
    <property type="match status" value="1"/>
</dbReference>
<keyword evidence="3" id="KW-1185">Reference proteome</keyword>
<feature type="compositionally biased region" description="Basic and acidic residues" evidence="1">
    <location>
        <begin position="11"/>
        <end position="24"/>
    </location>
</feature>
<reference evidence="2 3" key="1">
    <citation type="journal article" date="2014" name="Genome Announc.">
        <title>Genome Sequence of the Microsporidian Species Nematocida sp1 Strain ERTm6 (ATCC PRA-372).</title>
        <authorList>
            <person name="Bakowski M.A."/>
            <person name="Priest M."/>
            <person name="Young S."/>
            <person name="Cuomo C.A."/>
            <person name="Troemel E.R."/>
        </authorList>
    </citation>
    <scope>NUCLEOTIDE SEQUENCE [LARGE SCALE GENOMIC DNA]</scope>
    <source>
        <strain evidence="2 3">ERTm6</strain>
    </source>
</reference>
<dbReference type="AlphaFoldDB" id="A0A086IZA7"/>
<evidence type="ECO:0000313" key="3">
    <source>
        <dbReference type="Proteomes" id="UP000054524"/>
    </source>
</evidence>
<dbReference type="Proteomes" id="UP000054524">
    <property type="component" value="Unassembled WGS sequence"/>
</dbReference>
<name>A0A086IZA7_NEMA1</name>
<comment type="caution">
    <text evidence="2">The sequence shown here is derived from an EMBL/GenBank/DDBJ whole genome shotgun (WGS) entry which is preliminary data.</text>
</comment>
<organism evidence="2 3">
    <name type="scientific">Nematocida ausubeli (strain ATCC PRA-371 / ERTm2)</name>
    <name type="common">Nematode killer fungus</name>
    <dbReference type="NCBI Taxonomy" id="1913371"/>
    <lineage>
        <taxon>Eukaryota</taxon>
        <taxon>Fungi</taxon>
        <taxon>Fungi incertae sedis</taxon>
        <taxon>Microsporidia</taxon>
        <taxon>Nematocida</taxon>
    </lineage>
</organism>
<gene>
    <name evidence="2" type="ORF">NESG_01994</name>
</gene>
<evidence type="ECO:0000313" key="2">
    <source>
        <dbReference type="EMBL" id="KFG25225.1"/>
    </source>
</evidence>
<sequence>MSTVRNTSNKNTKDDSHQPKKYDNKPSLTTTLSILDYYLQTSLSPPFGHVKNNLVLMLMVANFTRITNKMNLSNEVNLEGLVSRSDKLSAVEINSIYQEAGMLAVRNRR</sequence>
<dbReference type="RefSeq" id="XP_052903780.1">
    <property type="nucleotide sequence ID" value="XM_053049609.1"/>
</dbReference>
<accession>A0A086IZA7</accession>
<dbReference type="HOGENOM" id="CLU_2184649_0_0_1"/>
<protein>
    <submittedName>
        <fullName evidence="2">Uncharacterized protein</fullName>
    </submittedName>
</protein>